<name>A0A8D9B8C3_9HEMI</name>
<dbReference type="PROSITE" id="PS50102">
    <property type="entry name" value="RRM"/>
    <property type="match status" value="2"/>
</dbReference>
<dbReference type="InterPro" id="IPR050502">
    <property type="entry name" value="Euk_RNA-bind_prot"/>
</dbReference>
<dbReference type="GO" id="GO:0003729">
    <property type="term" value="F:mRNA binding"/>
    <property type="evidence" value="ECO:0007669"/>
    <property type="project" value="TreeGrafter"/>
</dbReference>
<dbReference type="InterPro" id="IPR000504">
    <property type="entry name" value="RRM_dom"/>
</dbReference>
<feature type="domain" description="RRM" evidence="4">
    <location>
        <begin position="144"/>
        <end position="222"/>
    </location>
</feature>
<dbReference type="AlphaFoldDB" id="A0A8D9B8C3"/>
<feature type="domain" description="RRM" evidence="4">
    <location>
        <begin position="233"/>
        <end position="310"/>
    </location>
</feature>
<reference evidence="5" key="1">
    <citation type="submission" date="2021-05" db="EMBL/GenBank/DDBJ databases">
        <authorList>
            <person name="Alioto T."/>
            <person name="Alioto T."/>
            <person name="Gomez Garrido J."/>
        </authorList>
    </citation>
    <scope>NUCLEOTIDE SEQUENCE</scope>
</reference>
<dbReference type="Gene3D" id="3.30.70.330">
    <property type="match status" value="3"/>
</dbReference>
<evidence type="ECO:0000256" key="2">
    <source>
        <dbReference type="PROSITE-ProRule" id="PRU00176"/>
    </source>
</evidence>
<dbReference type="PANTHER" id="PTHR48025">
    <property type="entry name" value="OS02G0815200 PROTEIN"/>
    <property type="match status" value="1"/>
</dbReference>
<feature type="region of interest" description="Disordered" evidence="3">
    <location>
        <begin position="589"/>
        <end position="660"/>
    </location>
</feature>
<dbReference type="EMBL" id="HBUF01440019">
    <property type="protein sequence ID" value="CAG6742862.1"/>
    <property type="molecule type" value="Transcribed_RNA"/>
</dbReference>
<dbReference type="SUPFAM" id="SSF54928">
    <property type="entry name" value="RNA-binding domain, RBD"/>
    <property type="match status" value="1"/>
</dbReference>
<dbReference type="EMBL" id="HBUF01610016">
    <property type="protein sequence ID" value="CAG6778524.1"/>
    <property type="molecule type" value="Transcribed_RNA"/>
</dbReference>
<dbReference type="Pfam" id="PF00076">
    <property type="entry name" value="RRM_1"/>
    <property type="match status" value="2"/>
</dbReference>
<evidence type="ECO:0000256" key="1">
    <source>
        <dbReference type="ARBA" id="ARBA00022884"/>
    </source>
</evidence>
<dbReference type="GO" id="GO:1990904">
    <property type="term" value="C:ribonucleoprotein complex"/>
    <property type="evidence" value="ECO:0007669"/>
    <property type="project" value="UniProtKB-KW"/>
</dbReference>
<evidence type="ECO:0000256" key="3">
    <source>
        <dbReference type="SAM" id="MobiDB-lite"/>
    </source>
</evidence>
<dbReference type="EMBL" id="HBUF01120931">
    <property type="protein sequence ID" value="CAG6642120.1"/>
    <property type="molecule type" value="Transcribed_RNA"/>
</dbReference>
<keyword evidence="5" id="KW-0687">Ribonucleoprotein</keyword>
<dbReference type="SMART" id="SM00360">
    <property type="entry name" value="RRM"/>
    <property type="match status" value="3"/>
</dbReference>
<protein>
    <submittedName>
        <fullName evidence="5">Ribonucleoprotein PTB-binding 2</fullName>
    </submittedName>
</protein>
<sequence length="660" mass="72967">MAAGYTETPYNNTPGSKFSSILKPNDKAKYWNCAQILTTASTDGFWEDTPEEKIKKKVLNAKSKFHAGRQLHIKHLPRDVTETEICELLSDLPVQCVHIDSNPQGSSSARAVLEDPEMLDDWDKDRVFSLRGQRVPVTPTPSENMLCVGRLPLSLTDPEFKSLVEQYGMIKTCFLMISEKTGENKGYGFVEYKTKEIGIAAKNYLDGKNIRGVSIICDWLNHNHTTFESLHSKCLYVDNLPKDFRDMTEFRKIFSTYVNPPYCQIALKHGCPLDWGLVEFSCAEDTETAQVNLNSYKLRGRPMRVTYYIPGVRAINLYLKLLNDIPSKGKSLGLLPDPSGQTIVQSLQNLSKQNPIFAQNLQKIILDQIQQSHEDSFTVKKGPGSTGSQEDKSVPPPPLPKSAPPNYRSEEHKIPIPPVLPPPPPPSHMLLKNGIHSPYMKPSHAGLNTSPPVGESAPNTLDDNLLATQALWANLLCPPPVSSYNPYLDPSILSSLDLQQNVLNILSNPQSVEQLLAGLPPTSVPYLFPTMGANLDTQWMNHLLSNSLPVQVPNPPPPPPLNFLDMKSPFPGFMNPPPPTLLPTSTQSVPHFNPQPGAPPMWTSPPPPPVTSSVLSTPLGQKRHLPISPEASPEGSYIGQHSQGLGGHYADSYFKRKKSN</sequence>
<accession>A0A8D9B8C3</accession>
<feature type="compositionally biased region" description="Pro residues" evidence="3">
    <location>
        <begin position="415"/>
        <end position="426"/>
    </location>
</feature>
<proteinExistence type="predicted"/>
<dbReference type="GO" id="GO:0005634">
    <property type="term" value="C:nucleus"/>
    <property type="evidence" value="ECO:0007669"/>
    <property type="project" value="TreeGrafter"/>
</dbReference>
<dbReference type="EMBL" id="HBUF01302364">
    <property type="protein sequence ID" value="CAG6691394.1"/>
    <property type="molecule type" value="Transcribed_RNA"/>
</dbReference>
<dbReference type="PANTHER" id="PTHR48025:SF1">
    <property type="entry name" value="RRM DOMAIN-CONTAINING PROTEIN"/>
    <property type="match status" value="1"/>
</dbReference>
<organism evidence="5">
    <name type="scientific">Cacopsylla melanoneura</name>
    <dbReference type="NCBI Taxonomy" id="428564"/>
    <lineage>
        <taxon>Eukaryota</taxon>
        <taxon>Metazoa</taxon>
        <taxon>Ecdysozoa</taxon>
        <taxon>Arthropoda</taxon>
        <taxon>Hexapoda</taxon>
        <taxon>Insecta</taxon>
        <taxon>Pterygota</taxon>
        <taxon>Neoptera</taxon>
        <taxon>Paraneoptera</taxon>
        <taxon>Hemiptera</taxon>
        <taxon>Sternorrhyncha</taxon>
        <taxon>Psylloidea</taxon>
        <taxon>Psyllidae</taxon>
        <taxon>Psyllinae</taxon>
        <taxon>Cacopsylla</taxon>
    </lineage>
</organism>
<feature type="region of interest" description="Disordered" evidence="3">
    <location>
        <begin position="375"/>
        <end position="426"/>
    </location>
</feature>
<dbReference type="InterPro" id="IPR012677">
    <property type="entry name" value="Nucleotide-bd_a/b_plait_sf"/>
</dbReference>
<keyword evidence="1 2" id="KW-0694">RNA-binding</keyword>
<evidence type="ECO:0000313" key="5">
    <source>
        <dbReference type="EMBL" id="CAG6778524.1"/>
    </source>
</evidence>
<dbReference type="InterPro" id="IPR035979">
    <property type="entry name" value="RBD_domain_sf"/>
</dbReference>
<dbReference type="EMBL" id="HBUF01610015">
    <property type="protein sequence ID" value="CAG6778523.1"/>
    <property type="molecule type" value="Transcribed_RNA"/>
</dbReference>
<feature type="compositionally biased region" description="Pro residues" evidence="3">
    <location>
        <begin position="596"/>
        <end position="610"/>
    </location>
</feature>
<evidence type="ECO:0000259" key="4">
    <source>
        <dbReference type="PROSITE" id="PS50102"/>
    </source>
</evidence>
<feature type="compositionally biased region" description="Pro residues" evidence="3">
    <location>
        <begin position="394"/>
        <end position="403"/>
    </location>
</feature>
<dbReference type="CDD" id="cd12390">
    <property type="entry name" value="RRM3_RAVER"/>
    <property type="match status" value="1"/>
</dbReference>